<dbReference type="AlphaFoldDB" id="A0AAV7LFX3"/>
<organism evidence="2 3">
    <name type="scientific">Pleurodeles waltl</name>
    <name type="common">Iberian ribbed newt</name>
    <dbReference type="NCBI Taxonomy" id="8319"/>
    <lineage>
        <taxon>Eukaryota</taxon>
        <taxon>Metazoa</taxon>
        <taxon>Chordata</taxon>
        <taxon>Craniata</taxon>
        <taxon>Vertebrata</taxon>
        <taxon>Euteleostomi</taxon>
        <taxon>Amphibia</taxon>
        <taxon>Batrachia</taxon>
        <taxon>Caudata</taxon>
        <taxon>Salamandroidea</taxon>
        <taxon>Salamandridae</taxon>
        <taxon>Pleurodelinae</taxon>
        <taxon>Pleurodeles</taxon>
    </lineage>
</organism>
<reference evidence="2" key="1">
    <citation type="journal article" date="2022" name="bioRxiv">
        <title>Sequencing and chromosome-scale assembly of the giantPleurodeles waltlgenome.</title>
        <authorList>
            <person name="Brown T."/>
            <person name="Elewa A."/>
            <person name="Iarovenko S."/>
            <person name="Subramanian E."/>
            <person name="Araus A.J."/>
            <person name="Petzold A."/>
            <person name="Susuki M."/>
            <person name="Suzuki K.-i.T."/>
            <person name="Hayashi T."/>
            <person name="Toyoda A."/>
            <person name="Oliveira C."/>
            <person name="Osipova E."/>
            <person name="Leigh N.D."/>
            <person name="Simon A."/>
            <person name="Yun M.H."/>
        </authorList>
    </citation>
    <scope>NUCLEOTIDE SEQUENCE</scope>
    <source>
        <strain evidence="2">20211129_DDA</strain>
        <tissue evidence="2">Liver</tissue>
    </source>
</reference>
<feature type="region of interest" description="Disordered" evidence="1">
    <location>
        <begin position="1"/>
        <end position="45"/>
    </location>
</feature>
<evidence type="ECO:0000256" key="1">
    <source>
        <dbReference type="SAM" id="MobiDB-lite"/>
    </source>
</evidence>
<sequence>MQAAPPAPAEAAGHSYSGPSSPLEPVLPCTSFSRTRPPQHPRLGAGGTGLPLLLFSIAGSLCPVVAPVSDSPGIGFPVKGRSLND</sequence>
<gene>
    <name evidence="2" type="ORF">NDU88_003648</name>
</gene>
<keyword evidence="3" id="KW-1185">Reference proteome</keyword>
<evidence type="ECO:0000313" key="3">
    <source>
        <dbReference type="Proteomes" id="UP001066276"/>
    </source>
</evidence>
<comment type="caution">
    <text evidence="2">The sequence shown here is derived from an EMBL/GenBank/DDBJ whole genome shotgun (WGS) entry which is preliminary data.</text>
</comment>
<name>A0AAV7LFX3_PLEWA</name>
<proteinExistence type="predicted"/>
<accession>A0AAV7LFX3</accession>
<evidence type="ECO:0000313" key="2">
    <source>
        <dbReference type="EMBL" id="KAJ1090516.1"/>
    </source>
</evidence>
<dbReference type="EMBL" id="JANPWB010000015">
    <property type="protein sequence ID" value="KAJ1090516.1"/>
    <property type="molecule type" value="Genomic_DNA"/>
</dbReference>
<protein>
    <submittedName>
        <fullName evidence="2">Uncharacterized protein</fullName>
    </submittedName>
</protein>
<dbReference type="Proteomes" id="UP001066276">
    <property type="component" value="Chromosome 11"/>
</dbReference>